<evidence type="ECO:0000313" key="2">
    <source>
        <dbReference type="EMBL" id="NOJ44918.1"/>
    </source>
</evidence>
<organism evidence="2 3">
    <name type="scientific">Bradyrhizobium archetypum</name>
    <dbReference type="NCBI Taxonomy" id="2721160"/>
    <lineage>
        <taxon>Bacteria</taxon>
        <taxon>Pseudomonadati</taxon>
        <taxon>Pseudomonadota</taxon>
        <taxon>Alphaproteobacteria</taxon>
        <taxon>Hyphomicrobiales</taxon>
        <taxon>Nitrobacteraceae</taxon>
        <taxon>Bradyrhizobium</taxon>
    </lineage>
</organism>
<evidence type="ECO:0000256" key="1">
    <source>
        <dbReference type="SAM" id="MobiDB-lite"/>
    </source>
</evidence>
<reference evidence="2 3" key="1">
    <citation type="submission" date="2020-03" db="EMBL/GenBank/DDBJ databases">
        <title>Bradyrhizobium diversity isolated from nodules of Muelleranthus trifoliolatus.</title>
        <authorList>
            <person name="Klepa M."/>
            <person name="Helene L."/>
            <person name="Hungria M."/>
        </authorList>
    </citation>
    <scope>NUCLEOTIDE SEQUENCE [LARGE SCALE GENOMIC DNA]</scope>
    <source>
        <strain evidence="2 3">WSM 1744</strain>
    </source>
</reference>
<dbReference type="RefSeq" id="WP_171707825.1">
    <property type="nucleotide sequence ID" value="NZ_JAAVLW010000001.1"/>
</dbReference>
<comment type="caution">
    <text evidence="2">The sequence shown here is derived from an EMBL/GenBank/DDBJ whole genome shotgun (WGS) entry which is preliminary data.</text>
</comment>
<protein>
    <submittedName>
        <fullName evidence="2">Uncharacterized protein</fullName>
    </submittedName>
</protein>
<keyword evidence="3" id="KW-1185">Reference proteome</keyword>
<feature type="compositionally biased region" description="Basic residues" evidence="1">
    <location>
        <begin position="28"/>
        <end position="50"/>
    </location>
</feature>
<gene>
    <name evidence="2" type="ORF">HCN50_01445</name>
</gene>
<evidence type="ECO:0000313" key="3">
    <source>
        <dbReference type="Proteomes" id="UP000528734"/>
    </source>
</evidence>
<name>A0A7Y4H024_9BRAD</name>
<accession>A0A7Y4H024</accession>
<feature type="region of interest" description="Disordered" evidence="1">
    <location>
        <begin position="22"/>
        <end position="50"/>
    </location>
</feature>
<dbReference type="Proteomes" id="UP000528734">
    <property type="component" value="Unassembled WGS sequence"/>
</dbReference>
<dbReference type="AlphaFoldDB" id="A0A7Y4H024"/>
<proteinExistence type="predicted"/>
<sequence length="50" mass="5590">MSDKKDDRLSPEETQARFEAALRGAMKTPHKPLKAKKAAKKNKAKKKPGK</sequence>
<dbReference type="EMBL" id="JAAVLW010000001">
    <property type="protein sequence ID" value="NOJ44918.1"/>
    <property type="molecule type" value="Genomic_DNA"/>
</dbReference>